<dbReference type="PANTHER" id="PTHR15249:SF0">
    <property type="entry name" value="TRAF FAMILY MEMBER-ASSOCIATED NF-KAPPA-B ACTIVATOR"/>
    <property type="match status" value="1"/>
</dbReference>
<dbReference type="InterPro" id="IPR024581">
    <property type="entry name" value="TBD"/>
</dbReference>
<keyword evidence="5" id="KW-1185">Reference proteome</keyword>
<dbReference type="PANTHER" id="PTHR15249">
    <property type="entry name" value="TRAF FAMILY MEMBER-ASSOCIATED NF-KAPPA-B ACTIVATOR"/>
    <property type="match status" value="1"/>
</dbReference>
<evidence type="ECO:0000256" key="1">
    <source>
        <dbReference type="ARBA" id="ARBA00022553"/>
    </source>
</evidence>
<dbReference type="InterPro" id="IPR039669">
    <property type="entry name" value="TANK"/>
</dbReference>
<reference evidence="4 5" key="1">
    <citation type="journal article" date="2020" name="G3 (Bethesda)">
        <title>Draft Genome of the Common Snapping Turtle, Chelydra serpentina, a Model for Phenotypic Plasticity in Reptiles.</title>
        <authorList>
            <person name="Das D."/>
            <person name="Singh S.K."/>
            <person name="Bierstedt J."/>
            <person name="Erickson A."/>
            <person name="Galli G.L.J."/>
            <person name="Crossley D.A. 2nd"/>
            <person name="Rhen T."/>
        </authorList>
    </citation>
    <scope>NUCLEOTIDE SEQUENCE [LARGE SCALE GENOMIC DNA]</scope>
    <source>
        <strain evidence="4">KW</strain>
    </source>
</reference>
<evidence type="ECO:0000259" key="3">
    <source>
        <dbReference type="Pfam" id="PF12845"/>
    </source>
</evidence>
<name>A0A8T1SDS9_CHESE</name>
<feature type="non-terminal residue" evidence="4">
    <location>
        <position position="1"/>
    </location>
</feature>
<comment type="caution">
    <text evidence="4">The sequence shown here is derived from an EMBL/GenBank/DDBJ whole genome shotgun (WGS) entry which is preliminary data.</text>
</comment>
<keyword evidence="2" id="KW-0175">Coiled coil</keyword>
<dbReference type="Pfam" id="PF12845">
    <property type="entry name" value="TBD"/>
    <property type="match status" value="1"/>
</dbReference>
<keyword evidence="1" id="KW-0597">Phosphoprotein</keyword>
<dbReference type="OrthoDB" id="8769224at2759"/>
<dbReference type="EMBL" id="JAHGAV010000294">
    <property type="protein sequence ID" value="KAG6926857.1"/>
    <property type="molecule type" value="Genomic_DNA"/>
</dbReference>
<evidence type="ECO:0000313" key="4">
    <source>
        <dbReference type="EMBL" id="KAG6926857.1"/>
    </source>
</evidence>
<dbReference type="Proteomes" id="UP000765507">
    <property type="component" value="Unassembled WGS sequence"/>
</dbReference>
<evidence type="ECO:0000256" key="2">
    <source>
        <dbReference type="ARBA" id="ARBA00023054"/>
    </source>
</evidence>
<protein>
    <recommendedName>
        <fullName evidence="3">Tbk1/Ikki binding domain-containing protein</fullName>
    </recommendedName>
</protein>
<feature type="domain" description="Tbk1/Ikki binding" evidence="3">
    <location>
        <begin position="1"/>
        <end position="50"/>
    </location>
</feature>
<accession>A0A8T1SDS9</accession>
<proteinExistence type="predicted"/>
<dbReference type="GO" id="GO:0043124">
    <property type="term" value="P:negative regulation of canonical NF-kappaB signal transduction"/>
    <property type="evidence" value="ECO:0007669"/>
    <property type="project" value="InterPro"/>
</dbReference>
<organism evidence="4 5">
    <name type="scientific">Chelydra serpentina</name>
    <name type="common">Snapping turtle</name>
    <name type="synonym">Testudo serpentina</name>
    <dbReference type="NCBI Taxonomy" id="8475"/>
    <lineage>
        <taxon>Eukaryota</taxon>
        <taxon>Metazoa</taxon>
        <taxon>Chordata</taxon>
        <taxon>Craniata</taxon>
        <taxon>Vertebrata</taxon>
        <taxon>Euteleostomi</taxon>
        <taxon>Archelosauria</taxon>
        <taxon>Testudinata</taxon>
        <taxon>Testudines</taxon>
        <taxon>Cryptodira</taxon>
        <taxon>Durocryptodira</taxon>
        <taxon>Americhelydia</taxon>
        <taxon>Chelydroidea</taxon>
        <taxon>Chelydridae</taxon>
        <taxon>Chelydra</taxon>
    </lineage>
</organism>
<sequence>MEEAFFQLYQEFTQLQDLCSKQAELLQKLIVKKEPMTDMAVSMPIQCTDDGGLVQPERRCFKQQLPKVASFVLSNPTVPAWPNAAVLRDQPQDA</sequence>
<dbReference type="AlphaFoldDB" id="A0A8T1SDS9"/>
<gene>
    <name evidence="4" type="ORF">G0U57_010974</name>
</gene>
<evidence type="ECO:0000313" key="5">
    <source>
        <dbReference type="Proteomes" id="UP000765507"/>
    </source>
</evidence>